<dbReference type="OrthoDB" id="2023634at2"/>
<dbReference type="Gene3D" id="3.40.50.2000">
    <property type="entry name" value="Glycogen Phosphorylase B"/>
    <property type="match status" value="1"/>
</dbReference>
<dbReference type="InterPro" id="IPR001296">
    <property type="entry name" value="Glyco_trans_1"/>
</dbReference>
<dbReference type="Pfam" id="PF00534">
    <property type="entry name" value="Glycos_transf_1"/>
    <property type="match status" value="1"/>
</dbReference>
<dbReference type="CDD" id="cd03801">
    <property type="entry name" value="GT4_PimA-like"/>
    <property type="match status" value="1"/>
</dbReference>
<reference evidence="2 3" key="1">
    <citation type="submission" date="2017-02" db="EMBL/GenBank/DDBJ databases">
        <authorList>
            <person name="Peterson S.W."/>
        </authorList>
    </citation>
    <scope>NUCLEOTIDE SEQUENCE [LARGE SCALE GENOMIC DNA]</scope>
    <source>
        <strain evidence="2 3">M1</strain>
    </source>
</reference>
<dbReference type="STRING" id="36842.SAMN02194393_02333"/>
<dbReference type="GO" id="GO:0016757">
    <property type="term" value="F:glycosyltransferase activity"/>
    <property type="evidence" value="ECO:0007669"/>
    <property type="project" value="InterPro"/>
</dbReference>
<sequence>MDRDFLLRKNNIFNNSGFILEWNNERSDKSKDDNKKGVNLLTCYKKETGLGESCRLTAKALGAADINFKVKGFEDLNSNLWTYENIDQLIYNTNIFHVNPKETPYVHKWLGKAFCKERYNIGYWYWELMDFPDEWIKAFDYLDEVWTSSKFTLNSIKEKSPVPVKLIPPCIKVDSIGKVTRKDFNLPQDVFLFLTMYDSWSYKIRKNPQGAIDSFKAAFSPDDMSVGLVIKINNANSNPGEVNNLIKSLKGYKNIYLIKEILSRSDVNALISMCDCFVSLHRSEGFGLAMAESMYLGLPVIATNWSGNLDFMNHENSCLVDYELVKIGKDLGPYKAYQTWAKPDNVHCAYSMKELILNRNYYDKIAQNGKETIRSLYSPERIGKMIKDRLEDLKLL</sequence>
<dbReference type="RefSeq" id="WP_079491813.1">
    <property type="nucleotide sequence ID" value="NZ_FUZT01000005.1"/>
</dbReference>
<accession>A0A1T5L1R5</accession>
<dbReference type="Proteomes" id="UP000190285">
    <property type="component" value="Unassembled WGS sequence"/>
</dbReference>
<evidence type="ECO:0000313" key="3">
    <source>
        <dbReference type="Proteomes" id="UP000190285"/>
    </source>
</evidence>
<keyword evidence="2" id="KW-0808">Transferase</keyword>
<dbReference type="SUPFAM" id="SSF53756">
    <property type="entry name" value="UDP-Glycosyltransferase/glycogen phosphorylase"/>
    <property type="match status" value="1"/>
</dbReference>
<dbReference type="PANTHER" id="PTHR46656">
    <property type="entry name" value="PUTATIVE-RELATED"/>
    <property type="match status" value="1"/>
</dbReference>
<name>A0A1T5L1R5_9FIRM</name>
<organism evidence="2 3">
    <name type="scientific">Maledivibacter halophilus</name>
    <dbReference type="NCBI Taxonomy" id="36842"/>
    <lineage>
        <taxon>Bacteria</taxon>
        <taxon>Bacillati</taxon>
        <taxon>Bacillota</taxon>
        <taxon>Clostridia</taxon>
        <taxon>Peptostreptococcales</taxon>
        <taxon>Caminicellaceae</taxon>
        <taxon>Maledivibacter</taxon>
    </lineage>
</organism>
<dbReference type="PANTHER" id="PTHR46656:SF3">
    <property type="entry name" value="PUTATIVE-RELATED"/>
    <property type="match status" value="1"/>
</dbReference>
<keyword evidence="3" id="KW-1185">Reference proteome</keyword>
<proteinExistence type="predicted"/>
<feature type="domain" description="Glycosyl transferase family 1" evidence="1">
    <location>
        <begin position="240"/>
        <end position="316"/>
    </location>
</feature>
<protein>
    <submittedName>
        <fullName evidence="2">Glycosyltransferase involved in cell wall bisynthesis</fullName>
    </submittedName>
</protein>
<evidence type="ECO:0000313" key="2">
    <source>
        <dbReference type="EMBL" id="SKC69904.1"/>
    </source>
</evidence>
<evidence type="ECO:0000259" key="1">
    <source>
        <dbReference type="Pfam" id="PF00534"/>
    </source>
</evidence>
<gene>
    <name evidence="2" type="ORF">SAMN02194393_02333</name>
</gene>
<dbReference type="AlphaFoldDB" id="A0A1T5L1R5"/>
<dbReference type="EMBL" id="FUZT01000005">
    <property type="protein sequence ID" value="SKC69904.1"/>
    <property type="molecule type" value="Genomic_DNA"/>
</dbReference>